<gene>
    <name evidence="4" type="ORF">EDM21_15935</name>
</gene>
<dbReference type="PANTHER" id="PTHR33164:SF43">
    <property type="entry name" value="HTH-TYPE TRANSCRIPTIONAL REPRESSOR YETL"/>
    <property type="match status" value="1"/>
</dbReference>
<proteinExistence type="predicted"/>
<evidence type="ECO:0000256" key="2">
    <source>
        <dbReference type="SAM" id="MobiDB-lite"/>
    </source>
</evidence>
<dbReference type="PRINTS" id="PR00598">
    <property type="entry name" value="HTHMARR"/>
</dbReference>
<accession>A0A7X3FKG1</accession>
<dbReference type="GO" id="GO:0003677">
    <property type="term" value="F:DNA binding"/>
    <property type="evidence" value="ECO:0007669"/>
    <property type="project" value="UniProtKB-KW"/>
</dbReference>
<dbReference type="PANTHER" id="PTHR33164">
    <property type="entry name" value="TRANSCRIPTIONAL REGULATOR, MARR FAMILY"/>
    <property type="match status" value="1"/>
</dbReference>
<dbReference type="Pfam" id="PF12802">
    <property type="entry name" value="MarR_2"/>
    <property type="match status" value="1"/>
</dbReference>
<name>A0A7X3FKG1_9BACL</name>
<dbReference type="SUPFAM" id="SSF46785">
    <property type="entry name" value="Winged helix' DNA-binding domain"/>
    <property type="match status" value="1"/>
</dbReference>
<keyword evidence="5" id="KW-1185">Reference proteome</keyword>
<dbReference type="GO" id="GO:0003700">
    <property type="term" value="F:DNA-binding transcription factor activity"/>
    <property type="evidence" value="ECO:0007669"/>
    <property type="project" value="InterPro"/>
</dbReference>
<keyword evidence="1" id="KW-0238">DNA-binding</keyword>
<feature type="region of interest" description="Disordered" evidence="2">
    <location>
        <begin position="154"/>
        <end position="222"/>
    </location>
</feature>
<reference evidence="4 5" key="1">
    <citation type="journal article" date="2019" name="Microorganisms">
        <title>Paenibacillus lutrae sp. nov., A Chitinolytic Species Isolated from A River Otter in Castril Natural Park, Granada, Spain.</title>
        <authorList>
            <person name="Rodriguez M."/>
            <person name="Reina J.C."/>
            <person name="Bejar V."/>
            <person name="Llamas I."/>
        </authorList>
    </citation>
    <scope>NUCLEOTIDE SEQUENCE [LARGE SCALE GENOMIC DNA]</scope>
    <source>
        <strain evidence="4 5">N10</strain>
    </source>
</reference>
<feature type="domain" description="HTH marR-type" evidence="3">
    <location>
        <begin position="9"/>
        <end position="144"/>
    </location>
</feature>
<evidence type="ECO:0000256" key="1">
    <source>
        <dbReference type="ARBA" id="ARBA00023125"/>
    </source>
</evidence>
<comment type="caution">
    <text evidence="4">The sequence shown here is derived from an EMBL/GenBank/DDBJ whole genome shotgun (WGS) entry which is preliminary data.</text>
</comment>
<dbReference type="InterPro" id="IPR039422">
    <property type="entry name" value="MarR/SlyA-like"/>
</dbReference>
<organism evidence="4 5">
    <name type="scientific">Paenibacillus lutrae</name>
    <dbReference type="NCBI Taxonomy" id="2078573"/>
    <lineage>
        <taxon>Bacteria</taxon>
        <taxon>Bacillati</taxon>
        <taxon>Bacillota</taxon>
        <taxon>Bacilli</taxon>
        <taxon>Bacillales</taxon>
        <taxon>Paenibacillaceae</taxon>
        <taxon>Paenibacillus</taxon>
    </lineage>
</organism>
<dbReference type="EMBL" id="RHLK01000009">
    <property type="protein sequence ID" value="MVP00992.1"/>
    <property type="molecule type" value="Genomic_DNA"/>
</dbReference>
<protein>
    <submittedName>
        <fullName evidence="4">MarR family transcriptional regulator</fullName>
    </submittedName>
</protein>
<dbReference type="AlphaFoldDB" id="A0A7X3FKG1"/>
<evidence type="ECO:0000259" key="3">
    <source>
        <dbReference type="PROSITE" id="PS50995"/>
    </source>
</evidence>
<dbReference type="InterPro" id="IPR036388">
    <property type="entry name" value="WH-like_DNA-bd_sf"/>
</dbReference>
<dbReference type="Gene3D" id="1.10.10.10">
    <property type="entry name" value="Winged helix-like DNA-binding domain superfamily/Winged helix DNA-binding domain"/>
    <property type="match status" value="1"/>
</dbReference>
<dbReference type="InterPro" id="IPR000835">
    <property type="entry name" value="HTH_MarR-typ"/>
</dbReference>
<dbReference type="SMART" id="SM00347">
    <property type="entry name" value="HTH_MARR"/>
    <property type="match status" value="1"/>
</dbReference>
<dbReference type="Proteomes" id="UP000490800">
    <property type="component" value="Unassembled WGS sequence"/>
</dbReference>
<dbReference type="InterPro" id="IPR036390">
    <property type="entry name" value="WH_DNA-bd_sf"/>
</dbReference>
<sequence length="222" mass="24669">MEDKDWALREEADWLFRRMVRKFVKERDKISVEGITLPGMLILNSIQREGEQRLGELAEQLDFTSGAVTALCDKLEAGGYAVRKRSATDRRAIALEITDRGRELIGRSSGISACMIEVLFSGHTQEELKHQIAWSRRVLERLDGFAETVLQYAGDAIPDEPPNGTPDESLEESLDGRTPDGTPDETTASRQAASDPRQDASAVRAPDPAPTAANRKKHFISY</sequence>
<dbReference type="PROSITE" id="PS50995">
    <property type="entry name" value="HTH_MARR_2"/>
    <property type="match status" value="1"/>
</dbReference>
<evidence type="ECO:0000313" key="4">
    <source>
        <dbReference type="EMBL" id="MVP00992.1"/>
    </source>
</evidence>
<dbReference type="GO" id="GO:0006950">
    <property type="term" value="P:response to stress"/>
    <property type="evidence" value="ECO:0007669"/>
    <property type="project" value="TreeGrafter"/>
</dbReference>
<evidence type="ECO:0000313" key="5">
    <source>
        <dbReference type="Proteomes" id="UP000490800"/>
    </source>
</evidence>